<proteinExistence type="predicted"/>
<dbReference type="Proteomes" id="UP000321400">
    <property type="component" value="Unassembled WGS sequence"/>
</dbReference>
<comment type="caution">
    <text evidence="1">The sequence shown here is derived from an EMBL/GenBank/DDBJ whole genome shotgun (WGS) entry which is preliminary data.</text>
</comment>
<evidence type="ECO:0000313" key="1">
    <source>
        <dbReference type="EMBL" id="GEN56407.1"/>
    </source>
</evidence>
<name>A0A511X0D2_9BACI</name>
<reference evidence="1 2" key="1">
    <citation type="submission" date="2019-07" db="EMBL/GenBank/DDBJ databases">
        <title>Whole genome shotgun sequence of Halolactibacillus alkaliphilus NBRC 103919.</title>
        <authorList>
            <person name="Hosoyama A."/>
            <person name="Uohara A."/>
            <person name="Ohji S."/>
            <person name="Ichikawa N."/>
        </authorList>
    </citation>
    <scope>NUCLEOTIDE SEQUENCE [LARGE SCALE GENOMIC DNA]</scope>
    <source>
        <strain evidence="1 2">NBRC 103919</strain>
    </source>
</reference>
<protein>
    <submittedName>
        <fullName evidence="1">Uncharacterized protein</fullName>
    </submittedName>
</protein>
<gene>
    <name evidence="1" type="ORF">HAL01_08710</name>
</gene>
<dbReference type="AlphaFoldDB" id="A0A511X0D2"/>
<evidence type="ECO:0000313" key="2">
    <source>
        <dbReference type="Proteomes" id="UP000321400"/>
    </source>
</evidence>
<organism evidence="1 2">
    <name type="scientific">Halolactibacillus alkaliphilus</name>
    <dbReference type="NCBI Taxonomy" id="442899"/>
    <lineage>
        <taxon>Bacteria</taxon>
        <taxon>Bacillati</taxon>
        <taxon>Bacillota</taxon>
        <taxon>Bacilli</taxon>
        <taxon>Bacillales</taxon>
        <taxon>Bacillaceae</taxon>
        <taxon>Halolactibacillus</taxon>
    </lineage>
</organism>
<keyword evidence="2" id="KW-1185">Reference proteome</keyword>
<dbReference type="EMBL" id="BJYE01000008">
    <property type="protein sequence ID" value="GEN56407.1"/>
    <property type="molecule type" value="Genomic_DNA"/>
</dbReference>
<sequence length="67" mass="8004">MCFIIHRLIARKTFRSLYRWREVFYTECPIIKGLNAKNGDFSDILIYEDMKKGAFKWRILKSSGITL</sequence>
<accession>A0A511X0D2</accession>